<dbReference type="Proteomes" id="UP001589810">
    <property type="component" value="Unassembled WGS sequence"/>
</dbReference>
<evidence type="ECO:0000313" key="3">
    <source>
        <dbReference type="Proteomes" id="UP001589810"/>
    </source>
</evidence>
<dbReference type="RefSeq" id="WP_273934639.1">
    <property type="nucleotide sequence ID" value="NZ_CP097263.1"/>
</dbReference>
<dbReference type="InterPro" id="IPR015002">
    <property type="entry name" value="T6SS_Tdi1_C"/>
</dbReference>
<name>A0ABV6MYL2_9PSEU</name>
<reference evidence="2 3" key="1">
    <citation type="submission" date="2024-09" db="EMBL/GenBank/DDBJ databases">
        <authorList>
            <person name="Sun Q."/>
            <person name="Mori K."/>
        </authorList>
    </citation>
    <scope>NUCLEOTIDE SEQUENCE [LARGE SCALE GENOMIC DNA]</scope>
    <source>
        <strain evidence="2 3">TBRC 1432</strain>
    </source>
</reference>
<keyword evidence="3" id="KW-1185">Reference proteome</keyword>
<dbReference type="EMBL" id="JBHLUD010000009">
    <property type="protein sequence ID" value="MFC0545408.1"/>
    <property type="molecule type" value="Genomic_DNA"/>
</dbReference>
<dbReference type="Pfam" id="PF08906">
    <property type="entry name" value="T6SS_Tdi1_C"/>
    <property type="match status" value="1"/>
</dbReference>
<proteinExistence type="predicted"/>
<sequence length="206" mass="22178">MYREFVSHYPPDSTGMTVSSSDPRLAALEGFAELAAIGAGASFGNGIVRVHSEGEMRRAQSLIKEAFPEYTNRILPVAKDWLGRQYAGLLDEEAGMVSQLLLIEPGSGDAFEIDCGIATLFDVEFVADPVTYLATDLFAEWTIDHPETPKSGDCVGFKVPLFLGGAGAVDNLEVTDEEVYWSIFGQLKAKTRDLPPGTGIGGVQID</sequence>
<evidence type="ECO:0000259" key="1">
    <source>
        <dbReference type="Pfam" id="PF08906"/>
    </source>
</evidence>
<comment type="caution">
    <text evidence="2">The sequence shown here is derived from an EMBL/GenBank/DDBJ whole genome shotgun (WGS) entry which is preliminary data.</text>
</comment>
<organism evidence="2 3">
    <name type="scientific">Kutzneria chonburiensis</name>
    <dbReference type="NCBI Taxonomy" id="1483604"/>
    <lineage>
        <taxon>Bacteria</taxon>
        <taxon>Bacillati</taxon>
        <taxon>Actinomycetota</taxon>
        <taxon>Actinomycetes</taxon>
        <taxon>Pseudonocardiales</taxon>
        <taxon>Pseudonocardiaceae</taxon>
        <taxon>Kutzneria</taxon>
    </lineage>
</organism>
<accession>A0ABV6MYL2</accession>
<gene>
    <name evidence="2" type="ORF">ACFFH7_28125</name>
</gene>
<evidence type="ECO:0000313" key="2">
    <source>
        <dbReference type="EMBL" id="MFC0545408.1"/>
    </source>
</evidence>
<protein>
    <submittedName>
        <fullName evidence="2">T6SS immunity protein Tdi1 domain-containing protein</fullName>
    </submittedName>
</protein>
<feature type="domain" description="T6SS immunity protein Tdi1 C-terminal" evidence="1">
    <location>
        <begin position="147"/>
        <end position="187"/>
    </location>
</feature>